<feature type="compositionally biased region" description="Polar residues" evidence="1">
    <location>
        <begin position="161"/>
        <end position="173"/>
    </location>
</feature>
<dbReference type="AlphaFoldDB" id="L0JXN5"/>
<protein>
    <submittedName>
        <fullName evidence="2">Uncharacterized protein</fullName>
    </submittedName>
</protein>
<dbReference type="eggNOG" id="arCOG07982">
    <property type="taxonomic scope" value="Archaea"/>
</dbReference>
<sequence length="246" mass="26624">MNAQSQTLTVVCHVRAPLLLEPVDSQVESLRACEDEGRIDDLLVRSWPKEVSRSGESPYQEVLETHERLQRWADRHEVSLSPPFRTRTTTSQITDETEDVLVTPLLCLEYYRGDELVGVYPHTTGEETITTEDVIARIRCGDDSASAAEALAKLTPDSAGSPGTNQTVVTGNGATEGLETESPTRSGTCPDCEGDVVDGQGLVACMDCGWIGTLAENGGYGSTILERTQHGTTDTEPESVRSVPSR</sequence>
<dbReference type="InterPro" id="IPR046783">
    <property type="entry name" value="HTH_63"/>
</dbReference>
<dbReference type="RefSeq" id="WP_015320972.1">
    <property type="nucleotide sequence ID" value="NC_019974.1"/>
</dbReference>
<dbReference type="GeneID" id="14404806"/>
<dbReference type="KEGG" id="nou:Natoc_1722"/>
<dbReference type="EMBL" id="CP003929">
    <property type="protein sequence ID" value="AGB37526.1"/>
    <property type="molecule type" value="Genomic_DNA"/>
</dbReference>
<dbReference type="Pfam" id="PF20575">
    <property type="entry name" value="HTH_63"/>
    <property type="match status" value="1"/>
</dbReference>
<evidence type="ECO:0000313" key="3">
    <source>
        <dbReference type="Proteomes" id="UP000010878"/>
    </source>
</evidence>
<dbReference type="HOGENOM" id="CLU_1127112_0_0_2"/>
<evidence type="ECO:0000256" key="1">
    <source>
        <dbReference type="SAM" id="MobiDB-lite"/>
    </source>
</evidence>
<keyword evidence="3" id="KW-1185">Reference proteome</keyword>
<evidence type="ECO:0000313" key="2">
    <source>
        <dbReference type="EMBL" id="AGB37526.1"/>
    </source>
</evidence>
<feature type="region of interest" description="Disordered" evidence="1">
    <location>
        <begin position="226"/>
        <end position="246"/>
    </location>
</feature>
<reference evidence="2 3" key="1">
    <citation type="submission" date="2012-11" db="EMBL/GenBank/DDBJ databases">
        <title>FINISHED of Natronococcus occultus SP4, DSM 3396.</title>
        <authorList>
            <consortium name="DOE Joint Genome Institute"/>
            <person name="Eisen J."/>
            <person name="Huntemann M."/>
            <person name="Wei C.-L."/>
            <person name="Han J."/>
            <person name="Detter J.C."/>
            <person name="Han C."/>
            <person name="Tapia R."/>
            <person name="Chen A."/>
            <person name="Kyrpides N."/>
            <person name="Mavromatis K."/>
            <person name="Markowitz V."/>
            <person name="Szeto E."/>
            <person name="Ivanova N."/>
            <person name="Mikhailova N."/>
            <person name="Ovchinnikova G."/>
            <person name="Pagani I."/>
            <person name="Pati A."/>
            <person name="Goodwin L."/>
            <person name="Nordberg H.P."/>
            <person name="Cantor M.N."/>
            <person name="Hua S.X."/>
            <person name="Woyke T."/>
            <person name="Eisen J."/>
            <person name="Klenk H.-P."/>
            <person name="Klenk H.-P."/>
        </authorList>
    </citation>
    <scope>NUCLEOTIDE SEQUENCE [LARGE SCALE GENOMIC DNA]</scope>
    <source>
        <strain evidence="2 3">SP4</strain>
    </source>
</reference>
<gene>
    <name evidence="2" type="ORF">Natoc_1722</name>
</gene>
<proteinExistence type="predicted"/>
<dbReference type="Proteomes" id="UP000010878">
    <property type="component" value="Chromosome"/>
</dbReference>
<accession>L0JXN5</accession>
<dbReference type="OrthoDB" id="241883at2157"/>
<name>L0JXN5_9EURY</name>
<organism evidence="2 3">
    <name type="scientific">Natronococcus occultus SP4</name>
    <dbReference type="NCBI Taxonomy" id="694430"/>
    <lineage>
        <taxon>Archaea</taxon>
        <taxon>Methanobacteriati</taxon>
        <taxon>Methanobacteriota</taxon>
        <taxon>Stenosarchaea group</taxon>
        <taxon>Halobacteria</taxon>
        <taxon>Halobacteriales</taxon>
        <taxon>Natrialbaceae</taxon>
        <taxon>Natronococcus</taxon>
    </lineage>
</organism>
<feature type="region of interest" description="Disordered" evidence="1">
    <location>
        <begin position="155"/>
        <end position="188"/>
    </location>
</feature>